<comment type="caution">
    <text evidence="2">The sequence shown here is derived from an EMBL/GenBank/DDBJ whole genome shotgun (WGS) entry which is preliminary data.</text>
</comment>
<dbReference type="InterPro" id="IPR036388">
    <property type="entry name" value="WH-like_DNA-bd_sf"/>
</dbReference>
<dbReference type="InterPro" id="IPR036390">
    <property type="entry name" value="WH_DNA-bd_sf"/>
</dbReference>
<name>A0ABR7GFZ3_9FIRM</name>
<feature type="domain" description="HTH lysR-type" evidence="1">
    <location>
        <begin position="1"/>
        <end position="38"/>
    </location>
</feature>
<dbReference type="SUPFAM" id="SSF46785">
    <property type="entry name" value="Winged helix' DNA-binding domain"/>
    <property type="match status" value="1"/>
</dbReference>
<proteinExistence type="predicted"/>
<reference evidence="2 3" key="1">
    <citation type="submission" date="2020-08" db="EMBL/GenBank/DDBJ databases">
        <title>Genome public.</title>
        <authorList>
            <person name="Liu C."/>
            <person name="Sun Q."/>
        </authorList>
    </citation>
    <scope>NUCLEOTIDE SEQUENCE [LARGE SCALE GENOMIC DNA]</scope>
    <source>
        <strain evidence="2 3">NSJ-9</strain>
    </source>
</reference>
<dbReference type="Proteomes" id="UP000643810">
    <property type="component" value="Unassembled WGS sequence"/>
</dbReference>
<gene>
    <name evidence="2" type="ORF">H8R94_07145</name>
</gene>
<dbReference type="Pfam" id="PF00126">
    <property type="entry name" value="HTH_1"/>
    <property type="match status" value="1"/>
</dbReference>
<evidence type="ECO:0000259" key="1">
    <source>
        <dbReference type="PROSITE" id="PS50931"/>
    </source>
</evidence>
<dbReference type="EMBL" id="JACOPG010000002">
    <property type="protein sequence ID" value="MBC5686381.1"/>
    <property type="molecule type" value="Genomic_DNA"/>
</dbReference>
<evidence type="ECO:0000313" key="2">
    <source>
        <dbReference type="EMBL" id="MBC5686381.1"/>
    </source>
</evidence>
<dbReference type="PROSITE" id="PS50931">
    <property type="entry name" value="HTH_LYSR"/>
    <property type="match status" value="1"/>
</dbReference>
<dbReference type="Gene3D" id="1.10.10.10">
    <property type="entry name" value="Winged helix-like DNA-binding domain superfamily/Winged helix DNA-binding domain"/>
    <property type="match status" value="1"/>
</dbReference>
<dbReference type="InterPro" id="IPR000847">
    <property type="entry name" value="LysR_HTH_N"/>
</dbReference>
<accession>A0ABR7GFZ3</accession>
<organism evidence="2 3">
    <name type="scientific">Roseburia lenta</name>
    <dbReference type="NCBI Taxonomy" id="2763061"/>
    <lineage>
        <taxon>Bacteria</taxon>
        <taxon>Bacillati</taxon>
        <taxon>Bacillota</taxon>
        <taxon>Clostridia</taxon>
        <taxon>Lachnospirales</taxon>
        <taxon>Lachnospiraceae</taxon>
        <taxon>Roseburia</taxon>
    </lineage>
</organism>
<sequence length="92" mass="10814">MAEKYHISTPSMTRSMQNLEKCFGVRLFERQKNKMTLNETGQFALVYASTLLCFTTDYIVNRESVYADRLILSIADEDANICFFLYMKTNYR</sequence>
<protein>
    <submittedName>
        <fullName evidence="2">LysR family transcriptional regulator</fullName>
    </submittedName>
</protein>
<evidence type="ECO:0000313" key="3">
    <source>
        <dbReference type="Proteomes" id="UP000643810"/>
    </source>
</evidence>
<keyword evidence="3" id="KW-1185">Reference proteome</keyword>